<comment type="similarity">
    <text evidence="1">Belongs to the polyphosphate kinase 2 (PPK2) family. Class I subfamily.</text>
</comment>
<organism evidence="5 6">
    <name type="scientific">Pseudaquabacterium terrae</name>
    <dbReference type="NCBI Taxonomy" id="2732868"/>
    <lineage>
        <taxon>Bacteria</taxon>
        <taxon>Pseudomonadati</taxon>
        <taxon>Pseudomonadota</taxon>
        <taxon>Betaproteobacteria</taxon>
        <taxon>Burkholderiales</taxon>
        <taxon>Sphaerotilaceae</taxon>
        <taxon>Pseudaquabacterium</taxon>
    </lineage>
</organism>
<comment type="caution">
    <text evidence="5">The sequence shown here is derived from an EMBL/GenBank/DDBJ whole genome shotgun (WGS) entry which is preliminary data.</text>
</comment>
<dbReference type="PANTHER" id="PTHR34383:SF3">
    <property type="entry name" value="POLYPHOSPHATE:AMP PHOSPHOTRANSFERASE"/>
    <property type="match status" value="1"/>
</dbReference>
<dbReference type="InterPro" id="IPR022488">
    <property type="entry name" value="PPK2-related"/>
</dbReference>
<keyword evidence="2" id="KW-0808">Transferase</keyword>
<name>A0ABX2EIA6_9BURK</name>
<dbReference type="RefSeq" id="WP_173123931.1">
    <property type="nucleotide sequence ID" value="NZ_JABRWJ010000004.1"/>
</dbReference>
<protein>
    <submittedName>
        <fullName evidence="5">Polyphosphate--nucleotide phosphotransferase</fullName>
    </submittedName>
</protein>
<dbReference type="NCBIfam" id="TIGR03709">
    <property type="entry name" value="PPK2_rel_1"/>
    <property type="match status" value="1"/>
</dbReference>
<evidence type="ECO:0000313" key="6">
    <source>
        <dbReference type="Proteomes" id="UP000737171"/>
    </source>
</evidence>
<sequence length="278" mass="31692">MPKPSKFDTLIAPYRHAAPSRRFALAAIDPSAKPLSSGDGDRDKAQVEALAVELDALQDRLYADRRYKLLVVLQGLDTSGKDGTLRHVFGRMSPLGVRCVSWKAPSDAERAHDPWWRIHQAVPGAGEIVVFNRSHYEDVLVPVVQGTLAPADTALRYRQINDFERMLHETGTVICKFMLHLSKDEQRRRLQARLDDPDKRWKFNADDLVVRRRWNDYQKAYAAAIAATGTRWAPWTIVPADSKTHRNLMIALLLKRELERLDLRYPAGDPALRGKRIR</sequence>
<evidence type="ECO:0000256" key="3">
    <source>
        <dbReference type="ARBA" id="ARBA00022777"/>
    </source>
</evidence>
<keyword evidence="6" id="KW-1185">Reference proteome</keyword>
<dbReference type="InterPro" id="IPR027417">
    <property type="entry name" value="P-loop_NTPase"/>
</dbReference>
<proteinExistence type="inferred from homology"/>
<evidence type="ECO:0000313" key="5">
    <source>
        <dbReference type="EMBL" id="NRF68360.1"/>
    </source>
</evidence>
<dbReference type="PIRSF" id="PIRSF028756">
    <property type="entry name" value="PPK2_prd"/>
    <property type="match status" value="1"/>
</dbReference>
<dbReference type="PANTHER" id="PTHR34383">
    <property type="entry name" value="POLYPHOSPHATE:AMP PHOSPHOTRANSFERASE-RELATED"/>
    <property type="match status" value="1"/>
</dbReference>
<feature type="domain" description="Polyphosphate kinase-2-related" evidence="4">
    <location>
        <begin position="40"/>
        <end position="258"/>
    </location>
</feature>
<reference evidence="5 6" key="1">
    <citation type="submission" date="2020-05" db="EMBL/GenBank/DDBJ databases">
        <title>Aquincola sp. isolate from soil.</title>
        <authorList>
            <person name="Han J."/>
            <person name="Kim D.-U."/>
        </authorList>
    </citation>
    <scope>NUCLEOTIDE SEQUENCE [LARGE SCALE GENOMIC DNA]</scope>
    <source>
        <strain evidence="5 6">S2</strain>
    </source>
</reference>
<gene>
    <name evidence="5" type="ORF">HLB44_15305</name>
</gene>
<keyword evidence="3" id="KW-0418">Kinase</keyword>
<evidence type="ECO:0000259" key="4">
    <source>
        <dbReference type="Pfam" id="PF03976"/>
    </source>
</evidence>
<dbReference type="InterPro" id="IPR016898">
    <property type="entry name" value="Polyphosphate_phosphotransfera"/>
</dbReference>
<evidence type="ECO:0000256" key="1">
    <source>
        <dbReference type="ARBA" id="ARBA00009924"/>
    </source>
</evidence>
<dbReference type="Gene3D" id="3.40.50.300">
    <property type="entry name" value="P-loop containing nucleotide triphosphate hydrolases"/>
    <property type="match status" value="1"/>
</dbReference>
<dbReference type="InterPro" id="IPR022300">
    <property type="entry name" value="PPK2-rel_1"/>
</dbReference>
<dbReference type="Proteomes" id="UP000737171">
    <property type="component" value="Unassembled WGS sequence"/>
</dbReference>
<dbReference type="EMBL" id="JABRWJ010000004">
    <property type="protein sequence ID" value="NRF68360.1"/>
    <property type="molecule type" value="Genomic_DNA"/>
</dbReference>
<accession>A0ABX2EIA6</accession>
<evidence type="ECO:0000256" key="2">
    <source>
        <dbReference type="ARBA" id="ARBA00022679"/>
    </source>
</evidence>
<dbReference type="SUPFAM" id="SSF52540">
    <property type="entry name" value="P-loop containing nucleoside triphosphate hydrolases"/>
    <property type="match status" value="1"/>
</dbReference>
<dbReference type="Pfam" id="PF03976">
    <property type="entry name" value="PPK2"/>
    <property type="match status" value="1"/>
</dbReference>